<dbReference type="PANTHER" id="PTHR24260:SF136">
    <property type="entry name" value="GH08193P-RELATED"/>
    <property type="match status" value="1"/>
</dbReference>
<feature type="domain" description="Peptidase S1" evidence="3">
    <location>
        <begin position="46"/>
        <end position="276"/>
    </location>
</feature>
<evidence type="ECO:0000256" key="1">
    <source>
        <dbReference type="ARBA" id="ARBA00023157"/>
    </source>
</evidence>
<evidence type="ECO:0000313" key="4">
    <source>
        <dbReference type="EMBL" id="PRH88078.1"/>
    </source>
</evidence>
<accession>A0A2S9QFE8</accession>
<comment type="caution">
    <text evidence="4">The sequence shown here is derived from an EMBL/GenBank/DDBJ whole genome shotgun (WGS) entry which is preliminary data.</text>
</comment>
<keyword evidence="2" id="KW-0378">Hydrolase</keyword>
<dbReference type="Proteomes" id="UP000237682">
    <property type="component" value="Unassembled WGS sequence"/>
</dbReference>
<keyword evidence="2" id="KW-0720">Serine protease</keyword>
<dbReference type="OrthoDB" id="267336at2"/>
<dbReference type="Gene3D" id="2.40.10.10">
    <property type="entry name" value="Trypsin-like serine proteases"/>
    <property type="match status" value="1"/>
</dbReference>
<evidence type="ECO:0000259" key="3">
    <source>
        <dbReference type="PROSITE" id="PS50240"/>
    </source>
</evidence>
<dbReference type="InterPro" id="IPR043504">
    <property type="entry name" value="Peptidase_S1_PA_chymotrypsin"/>
</dbReference>
<protein>
    <recommendedName>
        <fullName evidence="3">Peptidase S1 domain-containing protein</fullName>
    </recommendedName>
</protein>
<keyword evidence="1" id="KW-1015">Disulfide bond</keyword>
<dbReference type="PROSITE" id="PS00135">
    <property type="entry name" value="TRYPSIN_SER"/>
    <property type="match status" value="1"/>
</dbReference>
<dbReference type="SUPFAM" id="SSF50494">
    <property type="entry name" value="Trypsin-like serine proteases"/>
    <property type="match status" value="1"/>
</dbReference>
<sequence length="285" mass="31147">MKPENRRGRATIWFWLEMLYSLAMMKIRLAVAVMSFVALTMPALAIKGGRDVTDPTGVRSHVVQITGPSGTKCSGTVISRKLVLTAAHCFLSGHGDYRIRALDTQFRFRFAEATQVAIHPQFDVTALGTSAAINDIALIRVEHEFPDWLVPVPLASRIADDGSFVDVQVAGFGMSRDRVVSSAGKLRERRFDMLDQIDSKSHQLFLIDHKATRRTINNNGICRGDSGGPVFQRQGGNYVLVGVISAVMGGKGRDCGTITAVTAVSAYRSFIETMADRAGSPVRFQ</sequence>
<evidence type="ECO:0000256" key="2">
    <source>
        <dbReference type="RuleBase" id="RU363034"/>
    </source>
</evidence>
<dbReference type="InterPro" id="IPR009003">
    <property type="entry name" value="Peptidase_S1_PA"/>
</dbReference>
<dbReference type="InterPro" id="IPR001254">
    <property type="entry name" value="Trypsin_dom"/>
</dbReference>
<dbReference type="PROSITE" id="PS00134">
    <property type="entry name" value="TRYPSIN_HIS"/>
    <property type="match status" value="1"/>
</dbReference>
<dbReference type="PROSITE" id="PS50240">
    <property type="entry name" value="TRYPSIN_DOM"/>
    <property type="match status" value="1"/>
</dbReference>
<dbReference type="InterPro" id="IPR033116">
    <property type="entry name" value="TRYPSIN_SER"/>
</dbReference>
<dbReference type="InterPro" id="IPR001314">
    <property type="entry name" value="Peptidase_S1A"/>
</dbReference>
<evidence type="ECO:0000313" key="5">
    <source>
        <dbReference type="Proteomes" id="UP000237682"/>
    </source>
</evidence>
<dbReference type="InterPro" id="IPR051333">
    <property type="entry name" value="CLIP_Serine_Protease"/>
</dbReference>
<dbReference type="Pfam" id="PF00089">
    <property type="entry name" value="Trypsin"/>
    <property type="match status" value="1"/>
</dbReference>
<dbReference type="GO" id="GO:0006508">
    <property type="term" value="P:proteolysis"/>
    <property type="evidence" value="ECO:0007669"/>
    <property type="project" value="UniProtKB-KW"/>
</dbReference>
<organism evidence="4 5">
    <name type="scientific">Labrys okinawensis</name>
    <dbReference type="NCBI Taxonomy" id="346911"/>
    <lineage>
        <taxon>Bacteria</taxon>
        <taxon>Pseudomonadati</taxon>
        <taxon>Pseudomonadota</taxon>
        <taxon>Alphaproteobacteria</taxon>
        <taxon>Hyphomicrobiales</taxon>
        <taxon>Xanthobacteraceae</taxon>
        <taxon>Labrys</taxon>
    </lineage>
</organism>
<keyword evidence="5" id="KW-1185">Reference proteome</keyword>
<dbReference type="InterPro" id="IPR018114">
    <property type="entry name" value="TRYPSIN_HIS"/>
</dbReference>
<reference evidence="4 5" key="1">
    <citation type="submission" date="2018-02" db="EMBL/GenBank/DDBJ databases">
        <title>Whole genome sequencing of endophytic bacterium.</title>
        <authorList>
            <person name="Eedara R."/>
            <person name="Podile A.R."/>
        </authorList>
    </citation>
    <scope>NUCLEOTIDE SEQUENCE [LARGE SCALE GENOMIC DNA]</scope>
    <source>
        <strain evidence="4 5">RP1T</strain>
    </source>
</reference>
<keyword evidence="2" id="KW-0645">Protease</keyword>
<dbReference type="GO" id="GO:0004252">
    <property type="term" value="F:serine-type endopeptidase activity"/>
    <property type="evidence" value="ECO:0007669"/>
    <property type="project" value="InterPro"/>
</dbReference>
<proteinExistence type="predicted"/>
<dbReference type="PRINTS" id="PR00722">
    <property type="entry name" value="CHYMOTRYPSIN"/>
</dbReference>
<dbReference type="EMBL" id="PUEJ01000003">
    <property type="protein sequence ID" value="PRH88078.1"/>
    <property type="molecule type" value="Genomic_DNA"/>
</dbReference>
<name>A0A2S9QFE8_9HYPH</name>
<dbReference type="AlphaFoldDB" id="A0A2S9QFE8"/>
<dbReference type="PANTHER" id="PTHR24260">
    <property type="match status" value="1"/>
</dbReference>
<dbReference type="SMART" id="SM00020">
    <property type="entry name" value="Tryp_SPc"/>
    <property type="match status" value="1"/>
</dbReference>
<gene>
    <name evidence="4" type="ORF">C5L14_09315</name>
</gene>